<name>A0AAV0CGS5_9ASTE</name>
<dbReference type="InterPro" id="IPR051708">
    <property type="entry name" value="Plant_Aspart_Prot_A1"/>
</dbReference>
<dbReference type="FunFam" id="2.40.70.10:FF:000033">
    <property type="entry name" value="Aspartyl protease family protein"/>
    <property type="match status" value="1"/>
</dbReference>
<dbReference type="Gene3D" id="2.40.70.10">
    <property type="entry name" value="Acid Proteases"/>
    <property type="match status" value="2"/>
</dbReference>
<evidence type="ECO:0000256" key="5">
    <source>
        <dbReference type="ARBA" id="ARBA00023180"/>
    </source>
</evidence>
<dbReference type="InterPro" id="IPR034161">
    <property type="entry name" value="Pepsin-like_plant"/>
</dbReference>
<reference evidence="8" key="1">
    <citation type="submission" date="2022-07" db="EMBL/GenBank/DDBJ databases">
        <authorList>
            <person name="Macas J."/>
            <person name="Novak P."/>
            <person name="Neumann P."/>
        </authorList>
    </citation>
    <scope>NUCLEOTIDE SEQUENCE</scope>
</reference>
<protein>
    <recommendedName>
        <fullName evidence="7">Peptidase A1 domain-containing protein</fullName>
    </recommendedName>
</protein>
<dbReference type="AlphaFoldDB" id="A0AAV0CGS5"/>
<evidence type="ECO:0000256" key="6">
    <source>
        <dbReference type="SAM" id="SignalP"/>
    </source>
</evidence>
<dbReference type="SUPFAM" id="SSF50630">
    <property type="entry name" value="Acid proteases"/>
    <property type="match status" value="1"/>
</dbReference>
<dbReference type="GO" id="GO:0006508">
    <property type="term" value="P:proteolysis"/>
    <property type="evidence" value="ECO:0007669"/>
    <property type="project" value="UniProtKB-KW"/>
</dbReference>
<sequence length="447" mass="48550">MASWCRWLMLLTLVSSIKLLLAIPVNSMSRNGGGFKATLRRVDFNGNFTTLERLQRAMTRGLPADQRLAAGNDVRSAVIPVPGEFLITLGFGSPQVWLDYIMDTGSDMIWTHCLDNNSGSTDDYNPQNSSSFSELPCSDNHCNSTALPSLSCDNNSSVCAFNITYGSGRTNEGKLGRDSITFGNNITAQSVIFGCGHVHDRWGQSQPPPAGSSGIVGLGRGKMSLISQTKMPIFWYCLPGMASLTQSTLQVGLLGGGESNDPMIAAAYSQEVVKTTPLLPNDTHYSIRLKGISVGHKRLHLPEAEFESNPDGSSGIVVDSGTPLTYLQPKVFAALKEELISQLVVTEYDAGAAITGLDLCFTMPLQSDDKIFPKLSFHFDGDLDLELPKENYFVDLETHNMSCLAMLNTSKTGGMTIFGNIQQQNLNVTYDLTQNTLSFKSARCNQP</sequence>
<dbReference type="InterPro" id="IPR021109">
    <property type="entry name" value="Peptidase_aspartic_dom_sf"/>
</dbReference>
<feature type="signal peptide" evidence="6">
    <location>
        <begin position="1"/>
        <end position="22"/>
    </location>
</feature>
<keyword evidence="2" id="KW-0645">Protease</keyword>
<dbReference type="GO" id="GO:0005576">
    <property type="term" value="C:extracellular region"/>
    <property type="evidence" value="ECO:0007669"/>
    <property type="project" value="TreeGrafter"/>
</dbReference>
<dbReference type="PANTHER" id="PTHR47967">
    <property type="entry name" value="OS07G0603500 PROTEIN-RELATED"/>
    <property type="match status" value="1"/>
</dbReference>
<dbReference type="CDD" id="cd05476">
    <property type="entry name" value="pepsin_A_like_plant"/>
    <property type="match status" value="1"/>
</dbReference>
<evidence type="ECO:0000313" key="9">
    <source>
        <dbReference type="Proteomes" id="UP001152523"/>
    </source>
</evidence>
<evidence type="ECO:0000256" key="3">
    <source>
        <dbReference type="ARBA" id="ARBA00022750"/>
    </source>
</evidence>
<evidence type="ECO:0000313" key="8">
    <source>
        <dbReference type="EMBL" id="CAH9072522.1"/>
    </source>
</evidence>
<keyword evidence="9" id="KW-1185">Reference proteome</keyword>
<keyword evidence="4" id="KW-0378">Hydrolase</keyword>
<dbReference type="PROSITE" id="PS51767">
    <property type="entry name" value="PEPTIDASE_A1"/>
    <property type="match status" value="1"/>
</dbReference>
<dbReference type="Pfam" id="PF14541">
    <property type="entry name" value="TAXi_C"/>
    <property type="match status" value="1"/>
</dbReference>
<dbReference type="Proteomes" id="UP001152523">
    <property type="component" value="Unassembled WGS sequence"/>
</dbReference>
<dbReference type="Pfam" id="PF14543">
    <property type="entry name" value="TAXi_N"/>
    <property type="match status" value="1"/>
</dbReference>
<comment type="similarity">
    <text evidence="1">Belongs to the peptidase A1 family.</text>
</comment>
<organism evidence="8 9">
    <name type="scientific">Cuscuta epithymum</name>
    <dbReference type="NCBI Taxonomy" id="186058"/>
    <lineage>
        <taxon>Eukaryota</taxon>
        <taxon>Viridiplantae</taxon>
        <taxon>Streptophyta</taxon>
        <taxon>Embryophyta</taxon>
        <taxon>Tracheophyta</taxon>
        <taxon>Spermatophyta</taxon>
        <taxon>Magnoliopsida</taxon>
        <taxon>eudicotyledons</taxon>
        <taxon>Gunneridae</taxon>
        <taxon>Pentapetalae</taxon>
        <taxon>asterids</taxon>
        <taxon>lamiids</taxon>
        <taxon>Solanales</taxon>
        <taxon>Convolvulaceae</taxon>
        <taxon>Cuscuteae</taxon>
        <taxon>Cuscuta</taxon>
        <taxon>Cuscuta subgen. Cuscuta</taxon>
    </lineage>
</organism>
<comment type="caution">
    <text evidence="8">The sequence shown here is derived from an EMBL/GenBank/DDBJ whole genome shotgun (WGS) entry which is preliminary data.</text>
</comment>
<evidence type="ECO:0000259" key="7">
    <source>
        <dbReference type="PROSITE" id="PS51767"/>
    </source>
</evidence>
<evidence type="ECO:0000256" key="1">
    <source>
        <dbReference type="ARBA" id="ARBA00007447"/>
    </source>
</evidence>
<dbReference type="InterPro" id="IPR033121">
    <property type="entry name" value="PEPTIDASE_A1"/>
</dbReference>
<feature type="domain" description="Peptidase A1" evidence="7">
    <location>
        <begin position="85"/>
        <end position="440"/>
    </location>
</feature>
<evidence type="ECO:0000256" key="2">
    <source>
        <dbReference type="ARBA" id="ARBA00022670"/>
    </source>
</evidence>
<keyword evidence="5" id="KW-0325">Glycoprotein</keyword>
<keyword evidence="3" id="KW-0064">Aspartyl protease</keyword>
<accession>A0AAV0CGS5</accession>
<evidence type="ECO:0000256" key="4">
    <source>
        <dbReference type="ARBA" id="ARBA00022801"/>
    </source>
</evidence>
<feature type="chain" id="PRO_5043852292" description="Peptidase A1 domain-containing protein" evidence="6">
    <location>
        <begin position="23"/>
        <end position="447"/>
    </location>
</feature>
<dbReference type="PANTHER" id="PTHR47967:SF23">
    <property type="entry name" value="OS04G0448300 PROTEIN"/>
    <property type="match status" value="1"/>
</dbReference>
<dbReference type="GO" id="GO:0004190">
    <property type="term" value="F:aspartic-type endopeptidase activity"/>
    <property type="evidence" value="ECO:0007669"/>
    <property type="project" value="UniProtKB-KW"/>
</dbReference>
<proteinExistence type="inferred from homology"/>
<dbReference type="InterPro" id="IPR032861">
    <property type="entry name" value="TAXi_N"/>
</dbReference>
<keyword evidence="6" id="KW-0732">Signal</keyword>
<dbReference type="InterPro" id="IPR032799">
    <property type="entry name" value="TAXi_C"/>
</dbReference>
<gene>
    <name evidence="8" type="ORF">CEPIT_LOCUS4336</name>
</gene>
<dbReference type="EMBL" id="CAMAPF010000022">
    <property type="protein sequence ID" value="CAH9072522.1"/>
    <property type="molecule type" value="Genomic_DNA"/>
</dbReference>